<protein>
    <submittedName>
        <fullName evidence="1">Uncharacterized protein</fullName>
    </submittedName>
</protein>
<dbReference type="GO" id="GO:0022843">
    <property type="term" value="F:voltage-gated monoatomic cation channel activity"/>
    <property type="evidence" value="ECO:0007669"/>
    <property type="project" value="InterPro"/>
</dbReference>
<proteinExistence type="predicted"/>
<evidence type="ECO:0000313" key="2">
    <source>
        <dbReference type="Proteomes" id="UP001152484"/>
    </source>
</evidence>
<reference evidence="1" key="1">
    <citation type="submission" date="2022-07" db="EMBL/GenBank/DDBJ databases">
        <authorList>
            <person name="Macas J."/>
            <person name="Novak P."/>
            <person name="Neumann P."/>
        </authorList>
    </citation>
    <scope>NUCLEOTIDE SEQUENCE</scope>
</reference>
<name>A0A9P1EHH1_CUSEU</name>
<dbReference type="PANTHER" id="PTHR35284">
    <property type="entry name" value="OUTER ENVELOPE PORE PROTEIN 24A, CHLOROPLASTIC-RELATED"/>
    <property type="match status" value="1"/>
</dbReference>
<sequence>MIRTSLRGCYEDGTSGAVASAILDAGDVEFKANTTITSGPSFDDLSVSVEKPGLFSIDYSIPKKDVRFQFMNSARVLEKQLSLTYSHWRGDNRMELDGKLMIDSANILSANYEPNTGNCKVKYSYKHGGLVTFEPSYDFGQNAWDISLSRRVFDNDVVRATYQSSSKVLELDWCSVTSMSGSFKVSASINLADQSKAPTLRAESTINFDV</sequence>
<dbReference type="OrthoDB" id="1185978at2759"/>
<gene>
    <name evidence="1" type="ORF">CEURO_LOCUS16983</name>
</gene>
<dbReference type="Proteomes" id="UP001152484">
    <property type="component" value="Unassembled WGS sequence"/>
</dbReference>
<dbReference type="AlphaFoldDB" id="A0A9P1EHH1"/>
<keyword evidence="2" id="KW-1185">Reference proteome</keyword>
<accession>A0A9P1EHH1</accession>
<comment type="caution">
    <text evidence="1">The sequence shown here is derived from an EMBL/GenBank/DDBJ whole genome shotgun (WGS) entry which is preliminary data.</text>
</comment>
<dbReference type="PANTHER" id="PTHR35284:SF5">
    <property type="entry name" value="OUTER ENVELOPE PORE PROTEIN 24, CHLOROPLASTIC-LIKE"/>
    <property type="match status" value="1"/>
</dbReference>
<organism evidence="1 2">
    <name type="scientific">Cuscuta europaea</name>
    <name type="common">European dodder</name>
    <dbReference type="NCBI Taxonomy" id="41803"/>
    <lineage>
        <taxon>Eukaryota</taxon>
        <taxon>Viridiplantae</taxon>
        <taxon>Streptophyta</taxon>
        <taxon>Embryophyta</taxon>
        <taxon>Tracheophyta</taxon>
        <taxon>Spermatophyta</taxon>
        <taxon>Magnoliopsida</taxon>
        <taxon>eudicotyledons</taxon>
        <taxon>Gunneridae</taxon>
        <taxon>Pentapetalae</taxon>
        <taxon>asterids</taxon>
        <taxon>lamiids</taxon>
        <taxon>Solanales</taxon>
        <taxon>Convolvulaceae</taxon>
        <taxon>Cuscuteae</taxon>
        <taxon>Cuscuta</taxon>
        <taxon>Cuscuta subgen. Cuscuta</taxon>
    </lineage>
</organism>
<dbReference type="InterPro" id="IPR034626">
    <property type="entry name" value="OEP24"/>
</dbReference>
<dbReference type="EMBL" id="CAMAPE010000048">
    <property type="protein sequence ID" value="CAH9105645.1"/>
    <property type="molecule type" value="Genomic_DNA"/>
</dbReference>
<dbReference type="GO" id="GO:0034765">
    <property type="term" value="P:regulation of monoatomic ion transmembrane transport"/>
    <property type="evidence" value="ECO:0007669"/>
    <property type="project" value="InterPro"/>
</dbReference>
<evidence type="ECO:0000313" key="1">
    <source>
        <dbReference type="EMBL" id="CAH9105645.1"/>
    </source>
</evidence>